<accession>A0A6P8P8R2</accession>
<feature type="region of interest" description="Disordered" evidence="1">
    <location>
        <begin position="1"/>
        <end position="41"/>
    </location>
</feature>
<dbReference type="PROSITE" id="PS50033">
    <property type="entry name" value="UBX"/>
    <property type="match status" value="1"/>
</dbReference>
<protein>
    <submittedName>
        <fullName evidence="4">UBX domain-containing protein 10</fullName>
    </submittedName>
</protein>
<feature type="region of interest" description="Disordered" evidence="1">
    <location>
        <begin position="53"/>
        <end position="79"/>
    </location>
</feature>
<dbReference type="GeneID" id="117348802"/>
<feature type="compositionally biased region" description="Polar residues" evidence="1">
    <location>
        <begin position="162"/>
        <end position="174"/>
    </location>
</feature>
<name>A0A6P8P8R2_GEOSA</name>
<feature type="compositionally biased region" description="Polar residues" evidence="1">
    <location>
        <begin position="68"/>
        <end position="79"/>
    </location>
</feature>
<evidence type="ECO:0000256" key="1">
    <source>
        <dbReference type="SAM" id="MobiDB-lite"/>
    </source>
</evidence>
<dbReference type="InterPro" id="IPR029071">
    <property type="entry name" value="Ubiquitin-like_domsf"/>
</dbReference>
<gene>
    <name evidence="4" type="primary">UBXN10</name>
</gene>
<keyword evidence="3" id="KW-1185">Reference proteome</keyword>
<reference evidence="4" key="1">
    <citation type="submission" date="2025-08" db="UniProtKB">
        <authorList>
            <consortium name="RefSeq"/>
        </authorList>
    </citation>
    <scope>IDENTIFICATION</scope>
</reference>
<dbReference type="AlphaFoldDB" id="A0A6P8P8R2"/>
<dbReference type="OrthoDB" id="436606at2759"/>
<dbReference type="RefSeq" id="XP_033777185.1">
    <property type="nucleotide sequence ID" value="XM_033921294.1"/>
</dbReference>
<dbReference type="FunCoup" id="A0A6P8P8R2">
    <property type="interactions" value="160"/>
</dbReference>
<sequence>MATAPPEPITTSGRSESFAWQPHTVSMHVTRPKSAKGRTRSYSHNVEAYSYQVPAPPQSAASYKAASSPRTSASVTRQPLSGICKSQVEIPELLNQVPSRPSSTLNKYRVLPSIERKDSRGSTGEMITEQFSTLKLSKKADVPHVKPVYKGSKPASAKSESKGTNGVHSKSQVRISEKPFVAADEVHLNLEEPSDEPKLLLAVRSPSGKRFEHHFRPRDSLQKVLIVAESKTTCQYKNCIIETVEVPRRSFFDLTKSLQECGISNKSVLCILQAEKD</sequence>
<evidence type="ECO:0000259" key="2">
    <source>
        <dbReference type="PROSITE" id="PS50033"/>
    </source>
</evidence>
<evidence type="ECO:0000313" key="3">
    <source>
        <dbReference type="Proteomes" id="UP000515159"/>
    </source>
</evidence>
<dbReference type="Gene3D" id="3.10.20.90">
    <property type="entry name" value="Phosphatidylinositol 3-kinase Catalytic Subunit, Chain A, domain 1"/>
    <property type="match status" value="1"/>
</dbReference>
<evidence type="ECO:0000313" key="4">
    <source>
        <dbReference type="RefSeq" id="XP_033777185.1"/>
    </source>
</evidence>
<dbReference type="InParanoid" id="A0A6P8P8R2"/>
<dbReference type="Proteomes" id="UP000515159">
    <property type="component" value="Chromosome 15"/>
</dbReference>
<proteinExistence type="predicted"/>
<dbReference type="Pfam" id="PF00789">
    <property type="entry name" value="UBX"/>
    <property type="match status" value="1"/>
</dbReference>
<feature type="domain" description="UBX" evidence="2">
    <location>
        <begin position="194"/>
        <end position="271"/>
    </location>
</feature>
<dbReference type="CDD" id="cd17076">
    <property type="entry name" value="UBX_UBXN10"/>
    <property type="match status" value="1"/>
</dbReference>
<dbReference type="CTD" id="127733"/>
<organism evidence="3 4">
    <name type="scientific">Geotrypetes seraphini</name>
    <name type="common">Gaboon caecilian</name>
    <name type="synonym">Caecilia seraphini</name>
    <dbReference type="NCBI Taxonomy" id="260995"/>
    <lineage>
        <taxon>Eukaryota</taxon>
        <taxon>Metazoa</taxon>
        <taxon>Chordata</taxon>
        <taxon>Craniata</taxon>
        <taxon>Vertebrata</taxon>
        <taxon>Euteleostomi</taxon>
        <taxon>Amphibia</taxon>
        <taxon>Gymnophiona</taxon>
        <taxon>Geotrypetes</taxon>
    </lineage>
</organism>
<dbReference type="KEGG" id="gsh:117348802"/>
<feature type="compositionally biased region" description="Basic residues" evidence="1">
    <location>
        <begin position="30"/>
        <end position="41"/>
    </location>
</feature>
<dbReference type="SUPFAM" id="SSF54236">
    <property type="entry name" value="Ubiquitin-like"/>
    <property type="match status" value="1"/>
</dbReference>
<feature type="region of interest" description="Disordered" evidence="1">
    <location>
        <begin position="145"/>
        <end position="174"/>
    </location>
</feature>
<dbReference type="InterPro" id="IPR001012">
    <property type="entry name" value="UBX_dom"/>
</dbReference>